<evidence type="ECO:0000313" key="4">
    <source>
        <dbReference type="EMBL" id="KAK7082854.1"/>
    </source>
</evidence>
<keyword evidence="5" id="KW-1185">Reference proteome</keyword>
<dbReference type="InterPro" id="IPR049270">
    <property type="entry name" value="CFAP58_CC"/>
</dbReference>
<gene>
    <name evidence="4" type="ORF">SK128_012642</name>
</gene>
<organism evidence="4 5">
    <name type="scientific">Halocaridina rubra</name>
    <name type="common">Hawaiian red shrimp</name>
    <dbReference type="NCBI Taxonomy" id="373956"/>
    <lineage>
        <taxon>Eukaryota</taxon>
        <taxon>Metazoa</taxon>
        <taxon>Ecdysozoa</taxon>
        <taxon>Arthropoda</taxon>
        <taxon>Crustacea</taxon>
        <taxon>Multicrustacea</taxon>
        <taxon>Malacostraca</taxon>
        <taxon>Eumalacostraca</taxon>
        <taxon>Eucarida</taxon>
        <taxon>Decapoda</taxon>
        <taxon>Pleocyemata</taxon>
        <taxon>Caridea</taxon>
        <taxon>Atyoidea</taxon>
        <taxon>Atyidae</taxon>
        <taxon>Halocaridina</taxon>
    </lineage>
</organism>
<dbReference type="Pfam" id="PF21771">
    <property type="entry name" value="CFAP58_CC"/>
    <property type="match status" value="1"/>
</dbReference>
<feature type="domain" description="Cilia- and flagella-associated protein 58 central coiled coil" evidence="3">
    <location>
        <begin position="21"/>
        <end position="237"/>
    </location>
</feature>
<dbReference type="AlphaFoldDB" id="A0AAN9ACJ8"/>
<dbReference type="GO" id="GO:0005856">
    <property type="term" value="C:cytoskeleton"/>
    <property type="evidence" value="ECO:0007669"/>
    <property type="project" value="TreeGrafter"/>
</dbReference>
<evidence type="ECO:0000313" key="5">
    <source>
        <dbReference type="Proteomes" id="UP001381693"/>
    </source>
</evidence>
<feature type="coiled-coil region" evidence="2">
    <location>
        <begin position="374"/>
        <end position="401"/>
    </location>
</feature>
<sequence length="441" mass="50880">MVSVFLPDNRQLEEQARVESKVVELAAEVEARGREVQRSLHTHAVTRAQLQQATTLTEALKTDNFIVGRQLRNVQTEKEETVEEWRKAGYLVTKFQQNLNVRETKIQKLSSDIVVLEREQDQLRTSVKVAKDTADDRMQAIHYAEGEKLGLTKILHDQEKTIKHIQKELDESMSGRGVVETQLARRNDEVLALRERVRLLEHVLHKGDKDYANRLQDVKTLTTEVEALRDEREVLSRHVKLVESLKVELVRLQRELISSQNKRAVLEEEVIRREKAHRWTTLKASDPSSYDLLRKNQLLQKRLVAATQRAAANEAEVAHKDRELEELRRMVERSAAQHPDSTAAAKAHLIHQLRAKDDQIKSVTAALNTALLAQEEGEQERRHLKEQLASTRRKLNTMHRKSMRKSTPAIHQNGEVIGQQNEMDLLRNSDIPRNEGWLSRL</sequence>
<name>A0AAN9ACJ8_HALRR</name>
<protein>
    <recommendedName>
        <fullName evidence="3">Cilia- and flagella-associated protein 58 central coiled coil domain-containing protein</fullName>
    </recommendedName>
</protein>
<proteinExistence type="predicted"/>
<dbReference type="PANTHER" id="PTHR32083">
    <property type="entry name" value="CILIA AND FLAGELLA-ASSOCIATED PROTEIN 58-RELATED"/>
    <property type="match status" value="1"/>
</dbReference>
<dbReference type="PANTHER" id="PTHR32083:SF0">
    <property type="entry name" value="CILIA AND FLAGELLA-ASSOCIATED PROTEIN 58"/>
    <property type="match status" value="1"/>
</dbReference>
<comment type="caution">
    <text evidence="4">The sequence shown here is derived from an EMBL/GenBank/DDBJ whole genome shotgun (WGS) entry which is preliminary data.</text>
</comment>
<keyword evidence="1 2" id="KW-0175">Coiled coil</keyword>
<dbReference type="Proteomes" id="UP001381693">
    <property type="component" value="Unassembled WGS sequence"/>
</dbReference>
<evidence type="ECO:0000256" key="1">
    <source>
        <dbReference type="ARBA" id="ARBA00023054"/>
    </source>
</evidence>
<feature type="coiled-coil region" evidence="2">
    <location>
        <begin position="218"/>
        <end position="269"/>
    </location>
</feature>
<feature type="coiled-coil region" evidence="2">
    <location>
        <begin position="296"/>
        <end position="337"/>
    </location>
</feature>
<evidence type="ECO:0000256" key="2">
    <source>
        <dbReference type="SAM" id="Coils"/>
    </source>
</evidence>
<accession>A0AAN9ACJ8</accession>
<evidence type="ECO:0000259" key="3">
    <source>
        <dbReference type="Pfam" id="PF21771"/>
    </source>
</evidence>
<reference evidence="4 5" key="1">
    <citation type="submission" date="2023-11" db="EMBL/GenBank/DDBJ databases">
        <title>Halocaridina rubra genome assembly.</title>
        <authorList>
            <person name="Smith C."/>
        </authorList>
    </citation>
    <scope>NUCLEOTIDE SEQUENCE [LARGE SCALE GENOMIC DNA]</scope>
    <source>
        <strain evidence="4">EP-1</strain>
        <tissue evidence="4">Whole</tissue>
    </source>
</reference>
<dbReference type="EMBL" id="JAXCGZ010003871">
    <property type="protein sequence ID" value="KAK7082854.1"/>
    <property type="molecule type" value="Genomic_DNA"/>
</dbReference>